<dbReference type="PANTHER" id="PTHR47967">
    <property type="entry name" value="OS07G0603500 PROTEIN-RELATED"/>
    <property type="match status" value="1"/>
</dbReference>
<accession>A0AAQ3KM55</accession>
<protein>
    <submittedName>
        <fullName evidence="3">Aspartic proteinase CDR1</fullName>
    </submittedName>
</protein>
<dbReference type="GO" id="GO:0008233">
    <property type="term" value="F:peptidase activity"/>
    <property type="evidence" value="ECO:0007669"/>
    <property type="project" value="UniProtKB-KW"/>
</dbReference>
<dbReference type="GO" id="GO:0006508">
    <property type="term" value="P:proteolysis"/>
    <property type="evidence" value="ECO:0007669"/>
    <property type="project" value="UniProtKB-KW"/>
</dbReference>
<keyword evidence="2" id="KW-0378">Hydrolase</keyword>
<dbReference type="InterPro" id="IPR051708">
    <property type="entry name" value="Plant_Aspart_Prot_A1"/>
</dbReference>
<organism evidence="3 4">
    <name type="scientific">Canna indica</name>
    <name type="common">Indian-shot</name>
    <dbReference type="NCBI Taxonomy" id="4628"/>
    <lineage>
        <taxon>Eukaryota</taxon>
        <taxon>Viridiplantae</taxon>
        <taxon>Streptophyta</taxon>
        <taxon>Embryophyta</taxon>
        <taxon>Tracheophyta</taxon>
        <taxon>Spermatophyta</taxon>
        <taxon>Magnoliopsida</taxon>
        <taxon>Liliopsida</taxon>
        <taxon>Zingiberales</taxon>
        <taxon>Cannaceae</taxon>
        <taxon>Canna</taxon>
    </lineage>
</organism>
<dbReference type="PANTHER" id="PTHR47967:SF128">
    <property type="entry name" value="ASPARTIC PROTEINASE CDR1-LIKE"/>
    <property type="match status" value="1"/>
</dbReference>
<gene>
    <name evidence="3" type="ORF">Cni_G20235</name>
</gene>
<keyword evidence="1" id="KW-0645">Protease</keyword>
<evidence type="ECO:0000313" key="3">
    <source>
        <dbReference type="EMBL" id="WOL11472.1"/>
    </source>
</evidence>
<proteinExistence type="predicted"/>
<evidence type="ECO:0000256" key="2">
    <source>
        <dbReference type="ARBA" id="ARBA00022801"/>
    </source>
</evidence>
<sequence>MGEEGAKVTGIRAVGPSATESLGSLDSAPDRHRRLPTRLYLQAKILLLPCSTRLHRASSRLSFGANAVVFGSNAVTTPMIIDQTFYVLSLQEISVGGKTIDVGSSVSPLADNDNIIIDLGTTLTLLDDGVRDQWVGAGVVRPGEPPLGQRSFGRALSSVL</sequence>
<dbReference type="InterPro" id="IPR021109">
    <property type="entry name" value="Peptidase_aspartic_dom_sf"/>
</dbReference>
<dbReference type="GO" id="GO:0005576">
    <property type="term" value="C:extracellular region"/>
    <property type="evidence" value="ECO:0007669"/>
    <property type="project" value="TreeGrafter"/>
</dbReference>
<evidence type="ECO:0000313" key="4">
    <source>
        <dbReference type="Proteomes" id="UP001327560"/>
    </source>
</evidence>
<dbReference type="SUPFAM" id="SSF50630">
    <property type="entry name" value="Acid proteases"/>
    <property type="match status" value="1"/>
</dbReference>
<name>A0AAQ3KM55_9LILI</name>
<dbReference type="AlphaFoldDB" id="A0AAQ3KM55"/>
<evidence type="ECO:0000256" key="1">
    <source>
        <dbReference type="ARBA" id="ARBA00022670"/>
    </source>
</evidence>
<reference evidence="3 4" key="1">
    <citation type="submission" date="2023-10" db="EMBL/GenBank/DDBJ databases">
        <title>Chromosome-scale genome assembly provides insights into flower coloration mechanisms of Canna indica.</title>
        <authorList>
            <person name="Li C."/>
        </authorList>
    </citation>
    <scope>NUCLEOTIDE SEQUENCE [LARGE SCALE GENOMIC DNA]</scope>
    <source>
        <tissue evidence="3">Flower</tissue>
    </source>
</reference>
<dbReference type="EMBL" id="CP136895">
    <property type="protein sequence ID" value="WOL11472.1"/>
    <property type="molecule type" value="Genomic_DNA"/>
</dbReference>
<dbReference type="Proteomes" id="UP001327560">
    <property type="component" value="Chromosome 6"/>
</dbReference>
<dbReference type="Gene3D" id="2.40.70.10">
    <property type="entry name" value="Acid Proteases"/>
    <property type="match status" value="1"/>
</dbReference>
<keyword evidence="4" id="KW-1185">Reference proteome</keyword>